<dbReference type="Proteomes" id="UP001595828">
    <property type="component" value="Unassembled WGS sequence"/>
</dbReference>
<name>A0ABV8RN21_9SPHN</name>
<accession>A0ABV8RN21</accession>
<sequence length="390" mass="43773">MQESALGAGQITVAPVAGKADLDAFIDLPYRLYANDPHWVPPLRAEVRELLTPGKNPFFEHADVQLFLARRGGAVVGRISAHIDHLALAMPVEQGMGPGTGNWGMLEAEDEASAQALIARAEQWLREKGMHRVLAPLSLSIWDEPGLLVQGHDHSPMVMMGHHDPRYQAWIESRGYEKAKSLVTYDLEIVEGFPPLIQRIVASGEKNPRIVIRKVDTRKFDAEAATILHILNDAWSDNWGFVPITDSEIAYVGKKLRPLVNEDLIMIAELDGEPVAFMMTLPDVNQVIHKIRGKLFPFGWARLLWWLRRPTEASMRVPLMGVLKKLQSSRMASQLAFMMIEAIRRVAVSKYGSVRAEIGWILDDNQGMIAIAEAINSKVNREYLIYDKHL</sequence>
<protein>
    <submittedName>
        <fullName evidence="1">N-acetyltransferase</fullName>
    </submittedName>
</protein>
<dbReference type="PANTHER" id="PTHR41368">
    <property type="entry name" value="PROTEIN YGHO"/>
    <property type="match status" value="1"/>
</dbReference>
<dbReference type="InterPro" id="IPR039968">
    <property type="entry name" value="BcerS-like"/>
</dbReference>
<dbReference type="InterPro" id="IPR016181">
    <property type="entry name" value="Acyl_CoA_acyltransferase"/>
</dbReference>
<proteinExistence type="predicted"/>
<reference evidence="2" key="1">
    <citation type="journal article" date="2019" name="Int. J. Syst. Evol. Microbiol.">
        <title>The Global Catalogue of Microorganisms (GCM) 10K type strain sequencing project: providing services to taxonomists for standard genome sequencing and annotation.</title>
        <authorList>
            <consortium name="The Broad Institute Genomics Platform"/>
            <consortium name="The Broad Institute Genome Sequencing Center for Infectious Disease"/>
            <person name="Wu L."/>
            <person name="Ma J."/>
        </authorList>
    </citation>
    <scope>NUCLEOTIDE SEQUENCE [LARGE SCALE GENOMIC DNA]</scope>
    <source>
        <strain evidence="2">CGMCC 1.12989</strain>
    </source>
</reference>
<dbReference type="SUPFAM" id="SSF55729">
    <property type="entry name" value="Acyl-CoA N-acyltransferases (Nat)"/>
    <property type="match status" value="1"/>
</dbReference>
<evidence type="ECO:0000313" key="2">
    <source>
        <dbReference type="Proteomes" id="UP001595828"/>
    </source>
</evidence>
<organism evidence="1 2">
    <name type="scientific">Novosphingobium tardum</name>
    <dbReference type="NCBI Taxonomy" id="1538021"/>
    <lineage>
        <taxon>Bacteria</taxon>
        <taxon>Pseudomonadati</taxon>
        <taxon>Pseudomonadota</taxon>
        <taxon>Alphaproteobacteria</taxon>
        <taxon>Sphingomonadales</taxon>
        <taxon>Sphingomonadaceae</taxon>
        <taxon>Novosphingobium</taxon>
    </lineage>
</organism>
<evidence type="ECO:0000313" key="1">
    <source>
        <dbReference type="EMBL" id="MFC4294214.1"/>
    </source>
</evidence>
<dbReference type="PANTHER" id="PTHR41368:SF1">
    <property type="entry name" value="PROTEIN YGHO"/>
    <property type="match status" value="1"/>
</dbReference>
<dbReference type="EMBL" id="JBHSDR010000003">
    <property type="protein sequence ID" value="MFC4294214.1"/>
    <property type="molecule type" value="Genomic_DNA"/>
</dbReference>
<gene>
    <name evidence="1" type="ORF">ACFO0A_03985</name>
</gene>
<keyword evidence="2" id="KW-1185">Reference proteome</keyword>
<dbReference type="Gene3D" id="3.40.630.30">
    <property type="match status" value="1"/>
</dbReference>
<comment type="caution">
    <text evidence="1">The sequence shown here is derived from an EMBL/GenBank/DDBJ whole genome shotgun (WGS) entry which is preliminary data.</text>
</comment>